<dbReference type="Proteomes" id="UP000284379">
    <property type="component" value="Unassembled WGS sequence"/>
</dbReference>
<keyword evidence="1" id="KW-0812">Transmembrane</keyword>
<keyword evidence="1" id="KW-0472">Membrane</keyword>
<organism evidence="2 3">
    <name type="scientific">Bacteroides nordii</name>
    <dbReference type="NCBI Taxonomy" id="291645"/>
    <lineage>
        <taxon>Bacteria</taxon>
        <taxon>Pseudomonadati</taxon>
        <taxon>Bacteroidota</taxon>
        <taxon>Bacteroidia</taxon>
        <taxon>Bacteroidales</taxon>
        <taxon>Bacteroidaceae</taxon>
        <taxon>Bacteroides</taxon>
    </lineage>
</organism>
<accession>A0A413VHA4</accession>
<name>A0A413VHA4_9BACE</name>
<feature type="transmembrane region" description="Helical" evidence="1">
    <location>
        <begin position="47"/>
        <end position="64"/>
    </location>
</feature>
<feature type="transmembrane region" description="Helical" evidence="1">
    <location>
        <begin position="16"/>
        <end position="35"/>
    </location>
</feature>
<evidence type="ECO:0000256" key="1">
    <source>
        <dbReference type="SAM" id="Phobius"/>
    </source>
</evidence>
<feature type="transmembrane region" description="Helical" evidence="1">
    <location>
        <begin position="214"/>
        <end position="236"/>
    </location>
</feature>
<keyword evidence="1" id="KW-1133">Transmembrane helix</keyword>
<evidence type="ECO:0000313" key="2">
    <source>
        <dbReference type="EMBL" id="RHB32915.1"/>
    </source>
</evidence>
<proteinExistence type="predicted"/>
<dbReference type="AlphaFoldDB" id="A0A413VHA4"/>
<reference evidence="2 3" key="1">
    <citation type="submission" date="2018-08" db="EMBL/GenBank/DDBJ databases">
        <title>A genome reference for cultivated species of the human gut microbiota.</title>
        <authorList>
            <person name="Zou Y."/>
            <person name="Xue W."/>
            <person name="Luo G."/>
        </authorList>
    </citation>
    <scope>NUCLEOTIDE SEQUENCE [LARGE SCALE GENOMIC DNA]</scope>
    <source>
        <strain evidence="2 3">AM40-30BH</strain>
    </source>
</reference>
<feature type="transmembrane region" description="Helical" evidence="1">
    <location>
        <begin position="70"/>
        <end position="93"/>
    </location>
</feature>
<gene>
    <name evidence="2" type="ORF">DW888_16485</name>
</gene>
<feature type="transmembrane region" description="Helical" evidence="1">
    <location>
        <begin position="105"/>
        <end position="124"/>
    </location>
</feature>
<dbReference type="RefSeq" id="WP_122202024.1">
    <property type="nucleotide sequence ID" value="NZ_CABJFV010000017.1"/>
</dbReference>
<dbReference type="InterPro" id="IPR045708">
    <property type="entry name" value="DUF6064"/>
</dbReference>
<comment type="caution">
    <text evidence="2">The sequence shown here is derived from an EMBL/GenBank/DDBJ whole genome shotgun (WGS) entry which is preliminary data.</text>
</comment>
<protein>
    <submittedName>
        <fullName evidence="2">Uncharacterized protein</fullName>
    </submittedName>
</protein>
<feature type="transmembrane region" description="Helical" evidence="1">
    <location>
        <begin position="157"/>
        <end position="176"/>
    </location>
</feature>
<sequence length="241" mass="27856">MDIFWNTIAGYNSATWLFQLIIVIIGIILTSLLLRRSESWVKLSMKFYLIFLYIWIAVVYYYIYCAERSYNVVMALFWGVMAVIWIWDTLIGYTTLERSRKYDGLAYILLAMPFIYPLLSLARGLTFPGITSPVMPCSVVVFTIGLLLLFARKVNMFLVLFLCHWSLIGLSKTYFFHIPEDFLLASASVPALYLFFREYFLNRLHTDTQPRAKLINLLLVSVCIALGVILTVTMFLQLTPA</sequence>
<evidence type="ECO:0000313" key="3">
    <source>
        <dbReference type="Proteomes" id="UP000284379"/>
    </source>
</evidence>
<dbReference type="EMBL" id="QSGO01000017">
    <property type="protein sequence ID" value="RHB32915.1"/>
    <property type="molecule type" value="Genomic_DNA"/>
</dbReference>
<feature type="transmembrane region" description="Helical" evidence="1">
    <location>
        <begin position="130"/>
        <end position="150"/>
    </location>
</feature>
<dbReference type="Pfam" id="PF19540">
    <property type="entry name" value="DUF6064"/>
    <property type="match status" value="1"/>
</dbReference>
<feature type="transmembrane region" description="Helical" evidence="1">
    <location>
        <begin position="182"/>
        <end position="202"/>
    </location>
</feature>